<sequence length="280" mass="29147">MSAISGYSPYSPMETGSTATLFSRLNEEPKQNPETRGTNVDGNSCIPVRILGFSLKEITDIVLQVSGAIIASVFGVWAIKSYDSANVANGLAVEALQQSLLANKMTLASLCLGDQVIATSVIATFSNRKASSTPSPIISTIFPTPTSTQSLTFDTTKSSATTHQTDTISTSNFISLGSSNPLPESSTVSPITTNTLSSISASGAGTDLPSSSSPSYGPDTRQSDNSSSLRRNITLSFGGLIGVIISAIVLIAIMGMVLVGRKRARMLKIARGCIVNSSIP</sequence>
<feature type="compositionally biased region" description="Polar residues" evidence="1">
    <location>
        <begin position="201"/>
        <end position="215"/>
    </location>
</feature>
<evidence type="ECO:0000256" key="2">
    <source>
        <dbReference type="SAM" id="Phobius"/>
    </source>
</evidence>
<organism evidence="3 4">
    <name type="scientific">Galerina marginata (strain CBS 339.88)</name>
    <dbReference type="NCBI Taxonomy" id="685588"/>
    <lineage>
        <taxon>Eukaryota</taxon>
        <taxon>Fungi</taxon>
        <taxon>Dikarya</taxon>
        <taxon>Basidiomycota</taxon>
        <taxon>Agaricomycotina</taxon>
        <taxon>Agaricomycetes</taxon>
        <taxon>Agaricomycetidae</taxon>
        <taxon>Agaricales</taxon>
        <taxon>Agaricineae</taxon>
        <taxon>Strophariaceae</taxon>
        <taxon>Galerina</taxon>
    </lineage>
</organism>
<keyword evidence="2" id="KW-0812">Transmembrane</keyword>
<dbReference type="EMBL" id="KL142371">
    <property type="protein sequence ID" value="KDR81225.1"/>
    <property type="molecule type" value="Genomic_DNA"/>
</dbReference>
<evidence type="ECO:0000313" key="4">
    <source>
        <dbReference type="Proteomes" id="UP000027222"/>
    </source>
</evidence>
<evidence type="ECO:0000256" key="1">
    <source>
        <dbReference type="SAM" id="MobiDB-lite"/>
    </source>
</evidence>
<accession>A0A067TDC6</accession>
<dbReference type="HOGENOM" id="CLU_994163_0_0_1"/>
<evidence type="ECO:0000313" key="3">
    <source>
        <dbReference type="EMBL" id="KDR81225.1"/>
    </source>
</evidence>
<feature type="transmembrane region" description="Helical" evidence="2">
    <location>
        <begin position="235"/>
        <end position="259"/>
    </location>
</feature>
<name>A0A067TDC6_GALM3</name>
<dbReference type="Proteomes" id="UP000027222">
    <property type="component" value="Unassembled WGS sequence"/>
</dbReference>
<reference evidence="4" key="1">
    <citation type="journal article" date="2014" name="Proc. Natl. Acad. Sci. U.S.A.">
        <title>Extensive sampling of basidiomycete genomes demonstrates inadequacy of the white-rot/brown-rot paradigm for wood decay fungi.</title>
        <authorList>
            <person name="Riley R."/>
            <person name="Salamov A.A."/>
            <person name="Brown D.W."/>
            <person name="Nagy L.G."/>
            <person name="Floudas D."/>
            <person name="Held B.W."/>
            <person name="Levasseur A."/>
            <person name="Lombard V."/>
            <person name="Morin E."/>
            <person name="Otillar R."/>
            <person name="Lindquist E.A."/>
            <person name="Sun H."/>
            <person name="LaButti K.M."/>
            <person name="Schmutz J."/>
            <person name="Jabbour D."/>
            <person name="Luo H."/>
            <person name="Baker S.E."/>
            <person name="Pisabarro A.G."/>
            <person name="Walton J.D."/>
            <person name="Blanchette R.A."/>
            <person name="Henrissat B."/>
            <person name="Martin F."/>
            <person name="Cullen D."/>
            <person name="Hibbett D.S."/>
            <person name="Grigoriev I.V."/>
        </authorList>
    </citation>
    <scope>NUCLEOTIDE SEQUENCE [LARGE SCALE GENOMIC DNA]</scope>
    <source>
        <strain evidence="4">CBS 339.88</strain>
    </source>
</reference>
<dbReference type="AlphaFoldDB" id="A0A067TDC6"/>
<feature type="region of interest" description="Disordered" evidence="1">
    <location>
        <begin position="201"/>
        <end position="228"/>
    </location>
</feature>
<keyword evidence="4" id="KW-1185">Reference proteome</keyword>
<gene>
    <name evidence="3" type="ORF">GALMADRAFT_208032</name>
</gene>
<keyword evidence="2" id="KW-0472">Membrane</keyword>
<keyword evidence="2" id="KW-1133">Transmembrane helix</keyword>
<protein>
    <submittedName>
        <fullName evidence="3">Uncharacterized protein</fullName>
    </submittedName>
</protein>
<proteinExistence type="predicted"/>
<dbReference type="STRING" id="685588.A0A067TDC6"/>